<dbReference type="EMBL" id="LN854557">
    <property type="protein sequence ID" value="CRL46435.1"/>
    <property type="molecule type" value="Genomic_DNA"/>
</dbReference>
<dbReference type="SUPFAM" id="SSF46689">
    <property type="entry name" value="Homeodomain-like"/>
    <property type="match status" value="2"/>
</dbReference>
<evidence type="ECO:0000256" key="2">
    <source>
        <dbReference type="ARBA" id="ARBA00023125"/>
    </source>
</evidence>
<dbReference type="Pfam" id="PF12833">
    <property type="entry name" value="HTH_18"/>
    <property type="match status" value="1"/>
</dbReference>
<dbReference type="GO" id="GO:0043565">
    <property type="term" value="F:sequence-specific DNA binding"/>
    <property type="evidence" value="ECO:0007669"/>
    <property type="project" value="InterPro"/>
</dbReference>
<evidence type="ECO:0000256" key="3">
    <source>
        <dbReference type="ARBA" id="ARBA00023163"/>
    </source>
</evidence>
<accession>A0A193QNE3</accession>
<dbReference type="InterPro" id="IPR018060">
    <property type="entry name" value="HTH_AraC"/>
</dbReference>
<name>A0A193QNE3_SODGM</name>
<dbReference type="Proteomes" id="UP000245838">
    <property type="component" value="Chromosome sggmmb4_Chromosome"/>
</dbReference>
<dbReference type="AlphaFoldDB" id="A0A193QNE3"/>
<dbReference type="SMART" id="SM00342">
    <property type="entry name" value="HTH_ARAC"/>
    <property type="match status" value="1"/>
</dbReference>
<gene>
    <name evidence="5" type="primary">adaA</name>
    <name evidence="5" type="ORF">SGGMMB4_05062</name>
</gene>
<evidence type="ECO:0000259" key="4">
    <source>
        <dbReference type="PROSITE" id="PS01124"/>
    </source>
</evidence>
<sequence length="101" mass="11648">MQWIEEHYPQKFRLEALAADIGLSASYVSRLFRQQTGGSIREYLLIRRVKRACELLRGSDSAVAEISRQAGFADSPYFITCFKKMMGQTPLAYRKSGRHRM</sequence>
<keyword evidence="2" id="KW-0238">DNA-binding</keyword>
<dbReference type="InterPro" id="IPR018062">
    <property type="entry name" value="HTH_AraC-typ_CS"/>
</dbReference>
<reference evidence="5 6" key="1">
    <citation type="submission" date="2015-05" db="EMBL/GenBank/DDBJ databases">
        <authorList>
            <person name="Goodhead I."/>
        </authorList>
    </citation>
    <scope>NUCLEOTIDE SEQUENCE [LARGE SCALE GENOMIC DNA]</scope>
    <source>
        <strain evidence="6">morsitans</strain>
    </source>
</reference>
<proteinExistence type="predicted"/>
<evidence type="ECO:0000313" key="5">
    <source>
        <dbReference type="EMBL" id="CRL46435.1"/>
    </source>
</evidence>
<protein>
    <submittedName>
        <fullName evidence="5">Bifunctional transcriptional activator/DNA repair enzyme AdaA</fullName>
    </submittedName>
</protein>
<dbReference type="InterPro" id="IPR009057">
    <property type="entry name" value="Homeodomain-like_sf"/>
</dbReference>
<dbReference type="PANTHER" id="PTHR43280">
    <property type="entry name" value="ARAC-FAMILY TRANSCRIPTIONAL REGULATOR"/>
    <property type="match status" value="1"/>
</dbReference>
<dbReference type="PANTHER" id="PTHR43280:SF30">
    <property type="entry name" value="MMSAB OPERON REGULATORY PROTEIN"/>
    <property type="match status" value="1"/>
</dbReference>
<dbReference type="PRINTS" id="PR00032">
    <property type="entry name" value="HTHARAC"/>
</dbReference>
<feature type="domain" description="HTH araC/xylS-type" evidence="4">
    <location>
        <begin position="1"/>
        <end position="96"/>
    </location>
</feature>
<evidence type="ECO:0000313" key="6">
    <source>
        <dbReference type="Proteomes" id="UP000245838"/>
    </source>
</evidence>
<evidence type="ECO:0000256" key="1">
    <source>
        <dbReference type="ARBA" id="ARBA00023015"/>
    </source>
</evidence>
<keyword evidence="3" id="KW-0804">Transcription</keyword>
<dbReference type="Gene3D" id="1.10.10.60">
    <property type="entry name" value="Homeodomain-like"/>
    <property type="match status" value="2"/>
</dbReference>
<dbReference type="PROSITE" id="PS00041">
    <property type="entry name" value="HTH_ARAC_FAMILY_1"/>
    <property type="match status" value="1"/>
</dbReference>
<organism evidence="5 6">
    <name type="scientific">Sodalis glossinidius (strain morsitans)</name>
    <dbReference type="NCBI Taxonomy" id="343509"/>
    <lineage>
        <taxon>Bacteria</taxon>
        <taxon>Pseudomonadati</taxon>
        <taxon>Pseudomonadota</taxon>
        <taxon>Gammaproteobacteria</taxon>
        <taxon>Enterobacterales</taxon>
        <taxon>Bruguierivoracaceae</taxon>
        <taxon>Sodalis</taxon>
    </lineage>
</organism>
<dbReference type="InterPro" id="IPR020449">
    <property type="entry name" value="Tscrpt_reg_AraC-type_HTH"/>
</dbReference>
<keyword evidence="1" id="KW-0805">Transcription regulation</keyword>
<dbReference type="PROSITE" id="PS01124">
    <property type="entry name" value="HTH_ARAC_FAMILY_2"/>
    <property type="match status" value="1"/>
</dbReference>
<dbReference type="GO" id="GO:0003700">
    <property type="term" value="F:DNA-binding transcription factor activity"/>
    <property type="evidence" value="ECO:0007669"/>
    <property type="project" value="InterPro"/>
</dbReference>